<comment type="similarity">
    <text evidence="1">Belongs to the PanZ/PanM family.</text>
</comment>
<dbReference type="InterPro" id="IPR016181">
    <property type="entry name" value="Acyl_CoA_acyltransferase"/>
</dbReference>
<evidence type="ECO:0000259" key="2">
    <source>
        <dbReference type="PROSITE" id="PS51186"/>
    </source>
</evidence>
<feature type="domain" description="N-acetyltransferase" evidence="2">
    <location>
        <begin position="1"/>
        <end position="145"/>
    </location>
</feature>
<keyword evidence="5" id="KW-1185">Reference proteome</keyword>
<dbReference type="EMBL" id="JQHL01000020">
    <property type="protein sequence ID" value="KFX13706.1"/>
    <property type="molecule type" value="Genomic_DNA"/>
</dbReference>
<keyword evidence="3" id="KW-0808">Transferase</keyword>
<comment type="subunit">
    <text evidence="1">Interacts with PanD in the presence of CoA.</text>
</comment>
<evidence type="ECO:0000313" key="6">
    <source>
        <dbReference type="Proteomes" id="UP000032874"/>
    </source>
</evidence>
<comment type="function">
    <text evidence="1">Controls both the activation and catalytic activity of PanD in a coenzyme A (CoA)-dependent fashion.</text>
</comment>
<feature type="binding site" evidence="1">
    <location>
        <begin position="68"/>
        <end position="70"/>
    </location>
    <ligand>
        <name>CoA</name>
        <dbReference type="ChEBI" id="CHEBI:57287"/>
    </ligand>
</feature>
<dbReference type="OrthoDB" id="5736859at2"/>
<keyword evidence="1" id="KW-0566">Pantothenate biosynthesis</keyword>
<dbReference type="SUPFAM" id="SSF55729">
    <property type="entry name" value="Acyl-CoA N-acyltransferases (Nat)"/>
    <property type="match status" value="1"/>
</dbReference>
<sequence>MKLTIECLTQFSPQDKIDLAKIWPHQNIDLLEAGLKPTRRLFAARFNDRLLGGVLVEIAGDYAELSDMMVREVTRRRGVGQLLVDEARRQLPEVNEWWLATANHAAIKEEVLARFMVSCGFSPVSGGWRYIRRQETTLILDELNPDKPD</sequence>
<dbReference type="eggNOG" id="COG0456">
    <property type="taxonomic scope" value="Bacteria"/>
</dbReference>
<dbReference type="HAMAP" id="MF_02018">
    <property type="entry name" value="PanZ_PanM"/>
    <property type="match status" value="1"/>
</dbReference>
<dbReference type="PROSITE" id="PS51186">
    <property type="entry name" value="GNAT"/>
    <property type="match status" value="1"/>
</dbReference>
<protein>
    <recommendedName>
        <fullName evidence="1">PanD regulatory factor</fullName>
    </recommendedName>
</protein>
<comment type="caution">
    <text evidence="3">The sequence shown here is derived from an EMBL/GenBank/DDBJ whole genome shotgun (WGS) entry which is preliminary data.</text>
</comment>
<proteinExistence type="inferred from homology"/>
<dbReference type="AlphaFoldDB" id="A0A093TVC0"/>
<dbReference type="GO" id="GO:0015940">
    <property type="term" value="P:pantothenate biosynthetic process"/>
    <property type="evidence" value="ECO:0007669"/>
    <property type="project" value="UniProtKB-UniRule"/>
</dbReference>
<organism evidence="3 6">
    <name type="scientific">Pectobacterium betavasculorum</name>
    <dbReference type="NCBI Taxonomy" id="55207"/>
    <lineage>
        <taxon>Bacteria</taxon>
        <taxon>Pseudomonadati</taxon>
        <taxon>Pseudomonadota</taxon>
        <taxon>Gammaproteobacteria</taxon>
        <taxon>Enterobacterales</taxon>
        <taxon>Pectobacteriaceae</taxon>
        <taxon>Pectobacterium</taxon>
    </lineage>
</organism>
<dbReference type="NCBIfam" id="NF033213">
    <property type="entry name" value="matur_PanM"/>
    <property type="match status" value="1"/>
</dbReference>
<accession>A0A093TVC0</accession>
<dbReference type="STRING" id="55207.KP22_20185"/>
<dbReference type="GO" id="GO:0031638">
    <property type="term" value="P:zymogen activation"/>
    <property type="evidence" value="ECO:0007669"/>
    <property type="project" value="InterPro"/>
</dbReference>
<dbReference type="InterPro" id="IPR040448">
    <property type="entry name" value="PanZ_GNAT"/>
</dbReference>
<gene>
    <name evidence="1" type="primary">panZ</name>
    <name evidence="4" type="ORF">JV35_19690</name>
    <name evidence="3" type="ORF">KP22_20185</name>
</gene>
<feature type="binding site" evidence="1">
    <location>
        <begin position="74"/>
        <end position="81"/>
    </location>
    <ligand>
        <name>CoA</name>
        <dbReference type="ChEBI" id="CHEBI:57287"/>
    </ligand>
</feature>
<evidence type="ECO:0000313" key="4">
    <source>
        <dbReference type="EMBL" id="KFX13706.1"/>
    </source>
</evidence>
<dbReference type="Proteomes" id="UP000032869">
    <property type="component" value="Unassembled WGS sequence"/>
</dbReference>
<dbReference type="Proteomes" id="UP000032874">
    <property type="component" value="Unassembled WGS sequence"/>
</dbReference>
<evidence type="ECO:0000313" key="5">
    <source>
        <dbReference type="Proteomes" id="UP000032869"/>
    </source>
</evidence>
<dbReference type="Gene3D" id="3.40.630.30">
    <property type="match status" value="1"/>
</dbReference>
<name>A0A093TVC0_9GAMM</name>
<dbReference type="Pfam" id="PF12568">
    <property type="entry name" value="PanZ"/>
    <property type="match status" value="1"/>
</dbReference>
<reference evidence="5 6" key="1">
    <citation type="submission" date="2014-08" db="EMBL/GenBank/DDBJ databases">
        <title>Genome sequences of NCPPB Pectobacterium isolates.</title>
        <authorList>
            <person name="Glover R.H."/>
            <person name="Sapp M."/>
            <person name="Elphinstone J."/>
        </authorList>
    </citation>
    <scope>NUCLEOTIDE SEQUENCE [LARGE SCALE GENOMIC DNA]</scope>
    <source>
        <strain evidence="4 5">NCPPB 2793</strain>
        <strain evidence="3 6">NCPPB 2795</strain>
    </source>
</reference>
<dbReference type="CDD" id="cd04301">
    <property type="entry name" value="NAT_SF"/>
    <property type="match status" value="1"/>
</dbReference>
<evidence type="ECO:0000256" key="1">
    <source>
        <dbReference type="HAMAP-Rule" id="MF_02018"/>
    </source>
</evidence>
<dbReference type="InterPro" id="IPR032900">
    <property type="entry name" value="PanZ"/>
</dbReference>
<dbReference type="InterPro" id="IPR000182">
    <property type="entry name" value="GNAT_dom"/>
</dbReference>
<dbReference type="GO" id="GO:0016747">
    <property type="term" value="F:acyltransferase activity, transferring groups other than amino-acyl groups"/>
    <property type="evidence" value="ECO:0007669"/>
    <property type="project" value="InterPro"/>
</dbReference>
<dbReference type="EMBL" id="JQHM01000020">
    <property type="protein sequence ID" value="KFW99947.1"/>
    <property type="molecule type" value="Genomic_DNA"/>
</dbReference>
<evidence type="ECO:0000313" key="3">
    <source>
        <dbReference type="EMBL" id="KFW99947.1"/>
    </source>
</evidence>
<dbReference type="RefSeq" id="WP_039308555.1">
    <property type="nucleotide sequence ID" value="NZ_JAODTE010000003.1"/>
</dbReference>